<keyword evidence="2" id="KW-0479">Metal-binding</keyword>
<dbReference type="InterPro" id="IPR001128">
    <property type="entry name" value="Cyt_P450"/>
</dbReference>
<dbReference type="GO" id="GO:0008392">
    <property type="term" value="F:arachidonate epoxygenase activity"/>
    <property type="evidence" value="ECO:0007669"/>
    <property type="project" value="TreeGrafter"/>
</dbReference>
<dbReference type="SUPFAM" id="SSF48264">
    <property type="entry name" value="Cytochrome P450"/>
    <property type="match status" value="1"/>
</dbReference>
<sequence length="202" mass="22970">MVIRNEEFGGRSRVPIVDQITGGYGFIGEDERWKVLRRFTLTTLRNFGMGKRSMAERMSEESRYLVEKISSFEEKPFDVVPTITAAVSNVICAVIFGKRFSYDDKIFNEILEILKKTNVDSHKKTLDPDNPRDFIDCFLLKLEKEQNSKIICMEDLIMTVFELLVAGTESTSNAIAYGIILLASFPEVQGYNYSSIVGFSAF</sequence>
<dbReference type="GO" id="GO:0005737">
    <property type="term" value="C:cytoplasm"/>
    <property type="evidence" value="ECO:0007669"/>
    <property type="project" value="TreeGrafter"/>
</dbReference>
<dbReference type="GO" id="GO:0006805">
    <property type="term" value="P:xenobiotic metabolic process"/>
    <property type="evidence" value="ECO:0007669"/>
    <property type="project" value="TreeGrafter"/>
</dbReference>
<evidence type="ECO:0000313" key="5">
    <source>
        <dbReference type="Proteomes" id="UP001474421"/>
    </source>
</evidence>
<reference evidence="4 5" key="1">
    <citation type="journal article" date="2024" name="Proc. Natl. Acad. Sci. U.S.A.">
        <title>The genetic regulatory architecture and epigenomic basis for age-related changes in rattlesnake venom.</title>
        <authorList>
            <person name="Hogan M.P."/>
            <person name="Holding M.L."/>
            <person name="Nystrom G.S."/>
            <person name="Colston T.J."/>
            <person name="Bartlett D.A."/>
            <person name="Mason A.J."/>
            <person name="Ellsworth S.A."/>
            <person name="Rautsaw R.M."/>
            <person name="Lawrence K.C."/>
            <person name="Strickland J.L."/>
            <person name="He B."/>
            <person name="Fraser P."/>
            <person name="Margres M.J."/>
            <person name="Gilbert D.M."/>
            <person name="Gibbs H.L."/>
            <person name="Parkinson C.L."/>
            <person name="Rokyta D.R."/>
        </authorList>
    </citation>
    <scope>NUCLEOTIDE SEQUENCE [LARGE SCALE GENOMIC DNA]</scope>
    <source>
        <strain evidence="4">DRR0105</strain>
    </source>
</reference>
<dbReference type="Proteomes" id="UP001474421">
    <property type="component" value="Unassembled WGS sequence"/>
</dbReference>
<organism evidence="4 5">
    <name type="scientific">Crotalus adamanteus</name>
    <name type="common">Eastern diamondback rattlesnake</name>
    <dbReference type="NCBI Taxonomy" id="8729"/>
    <lineage>
        <taxon>Eukaryota</taxon>
        <taxon>Metazoa</taxon>
        <taxon>Chordata</taxon>
        <taxon>Craniata</taxon>
        <taxon>Vertebrata</taxon>
        <taxon>Euteleostomi</taxon>
        <taxon>Lepidosauria</taxon>
        <taxon>Squamata</taxon>
        <taxon>Bifurcata</taxon>
        <taxon>Unidentata</taxon>
        <taxon>Episquamata</taxon>
        <taxon>Toxicofera</taxon>
        <taxon>Serpentes</taxon>
        <taxon>Colubroidea</taxon>
        <taxon>Viperidae</taxon>
        <taxon>Crotalinae</taxon>
        <taxon>Crotalus</taxon>
    </lineage>
</organism>
<keyword evidence="5" id="KW-1185">Reference proteome</keyword>
<dbReference type="InterPro" id="IPR050182">
    <property type="entry name" value="Cytochrome_P450_fam2"/>
</dbReference>
<evidence type="ECO:0000313" key="4">
    <source>
        <dbReference type="EMBL" id="KAK9406804.1"/>
    </source>
</evidence>
<dbReference type="PANTHER" id="PTHR24300:SF389">
    <property type="entry name" value="CYTOCHROME P450 2C20"/>
    <property type="match status" value="1"/>
</dbReference>
<gene>
    <name evidence="4" type="ORF">NXF25_005578</name>
</gene>
<dbReference type="Pfam" id="PF00067">
    <property type="entry name" value="p450"/>
    <property type="match status" value="2"/>
</dbReference>
<keyword evidence="3" id="KW-0408">Iron</keyword>
<protein>
    <submittedName>
        <fullName evidence="4">Cytochrome P450 2F2-like</fullName>
    </submittedName>
</protein>
<dbReference type="Gene3D" id="1.10.630.10">
    <property type="entry name" value="Cytochrome P450"/>
    <property type="match status" value="2"/>
</dbReference>
<dbReference type="GO" id="GO:0005506">
    <property type="term" value="F:iron ion binding"/>
    <property type="evidence" value="ECO:0007669"/>
    <property type="project" value="InterPro"/>
</dbReference>
<evidence type="ECO:0000256" key="3">
    <source>
        <dbReference type="ARBA" id="ARBA00023004"/>
    </source>
</evidence>
<dbReference type="GO" id="GO:0020037">
    <property type="term" value="F:heme binding"/>
    <property type="evidence" value="ECO:0007669"/>
    <property type="project" value="InterPro"/>
</dbReference>
<accession>A0AAW1BX45</accession>
<comment type="caution">
    <text evidence="4">The sequence shown here is derived from an EMBL/GenBank/DDBJ whole genome shotgun (WGS) entry which is preliminary data.</text>
</comment>
<dbReference type="EMBL" id="JAOTOJ010000002">
    <property type="protein sequence ID" value="KAK9406804.1"/>
    <property type="molecule type" value="Genomic_DNA"/>
</dbReference>
<dbReference type="GO" id="GO:0016712">
    <property type="term" value="F:oxidoreductase activity, acting on paired donors, with incorporation or reduction of molecular oxygen, reduced flavin or flavoprotein as one donor, and incorporation of one atom of oxygen"/>
    <property type="evidence" value="ECO:0007669"/>
    <property type="project" value="TreeGrafter"/>
</dbReference>
<evidence type="ECO:0000256" key="1">
    <source>
        <dbReference type="ARBA" id="ARBA00010617"/>
    </source>
</evidence>
<name>A0AAW1BX45_CROAD</name>
<dbReference type="PANTHER" id="PTHR24300">
    <property type="entry name" value="CYTOCHROME P450 508A4-RELATED"/>
    <property type="match status" value="1"/>
</dbReference>
<dbReference type="GO" id="GO:0019373">
    <property type="term" value="P:epoxygenase P450 pathway"/>
    <property type="evidence" value="ECO:0007669"/>
    <property type="project" value="TreeGrafter"/>
</dbReference>
<comment type="similarity">
    <text evidence="1">Belongs to the cytochrome P450 family.</text>
</comment>
<proteinExistence type="inferred from homology"/>
<evidence type="ECO:0000256" key="2">
    <source>
        <dbReference type="ARBA" id="ARBA00022723"/>
    </source>
</evidence>
<dbReference type="AlphaFoldDB" id="A0AAW1BX45"/>
<dbReference type="InterPro" id="IPR036396">
    <property type="entry name" value="Cyt_P450_sf"/>
</dbReference>